<evidence type="ECO:0000313" key="2">
    <source>
        <dbReference type="Proteomes" id="UP001141992"/>
    </source>
</evidence>
<gene>
    <name evidence="1" type="ORF">O9570_07920</name>
</gene>
<proteinExistence type="predicted"/>
<reference evidence="1" key="1">
    <citation type="submission" date="2022-12" db="EMBL/GenBank/DDBJ databases">
        <authorList>
            <person name="Voronina O.L."/>
            <person name="Kunda M.S."/>
            <person name="Ryzhova N."/>
            <person name="Aksenova E.I."/>
        </authorList>
    </citation>
    <scope>NUCLEOTIDE SEQUENCE</scope>
    <source>
        <strain evidence="1">SCCH136:Ach223948</strain>
    </source>
</reference>
<sequence length="57" mass="6525">MRHVDFFRYGGCGTFGGLELSKAWQDLGEDPTTDIKDAEEWEVQLRTLLDCMPFADL</sequence>
<dbReference type="Proteomes" id="UP001141992">
    <property type="component" value="Unassembled WGS sequence"/>
</dbReference>
<protein>
    <submittedName>
        <fullName evidence="1">Uncharacterized protein</fullName>
    </submittedName>
</protein>
<accession>A0A9X3L021</accession>
<organism evidence="1 2">
    <name type="scientific">Alcaligenes xylosoxydans xylosoxydans</name>
    <name type="common">Achromobacter xylosoxidans</name>
    <dbReference type="NCBI Taxonomy" id="85698"/>
    <lineage>
        <taxon>Bacteria</taxon>
        <taxon>Pseudomonadati</taxon>
        <taxon>Pseudomonadota</taxon>
        <taxon>Betaproteobacteria</taxon>
        <taxon>Burkholderiales</taxon>
        <taxon>Alcaligenaceae</taxon>
        <taxon>Achromobacter</taxon>
    </lineage>
</organism>
<evidence type="ECO:0000313" key="1">
    <source>
        <dbReference type="EMBL" id="MCZ8401366.1"/>
    </source>
</evidence>
<dbReference type="RefSeq" id="WP_156517876.1">
    <property type="nucleotide sequence ID" value="NZ_CP066291.1"/>
</dbReference>
<dbReference type="AlphaFoldDB" id="A0A9X3L021"/>
<dbReference type="EMBL" id="JAPZVI010000004">
    <property type="protein sequence ID" value="MCZ8401366.1"/>
    <property type="molecule type" value="Genomic_DNA"/>
</dbReference>
<dbReference type="GeneID" id="75278634"/>
<name>A0A9X3L021_ALCXX</name>
<comment type="caution">
    <text evidence="1">The sequence shown here is derived from an EMBL/GenBank/DDBJ whole genome shotgun (WGS) entry which is preliminary data.</text>
</comment>